<dbReference type="Proteomes" id="UP000078348">
    <property type="component" value="Unassembled WGS sequence"/>
</dbReference>
<feature type="transmembrane region" description="Helical" evidence="1">
    <location>
        <begin position="39"/>
        <end position="58"/>
    </location>
</feature>
<evidence type="ECO:0008006" key="4">
    <source>
        <dbReference type="Google" id="ProtNLM"/>
    </source>
</evidence>
<evidence type="ECO:0000313" key="2">
    <source>
        <dbReference type="EMBL" id="OAO14338.1"/>
    </source>
</evidence>
<dbReference type="AlphaFoldDB" id="A0A196SBE2"/>
<comment type="caution">
    <text evidence="2">The sequence shown here is derived from an EMBL/GenBank/DDBJ whole genome shotgun (WGS) entry which is preliminary data.</text>
</comment>
<proteinExistence type="predicted"/>
<organism evidence="2 3">
    <name type="scientific">Blastocystis sp. subtype 1 (strain ATCC 50177 / NandII)</name>
    <dbReference type="NCBI Taxonomy" id="478820"/>
    <lineage>
        <taxon>Eukaryota</taxon>
        <taxon>Sar</taxon>
        <taxon>Stramenopiles</taxon>
        <taxon>Bigyra</taxon>
        <taxon>Opalozoa</taxon>
        <taxon>Opalinata</taxon>
        <taxon>Blastocystidae</taxon>
        <taxon>Blastocystis</taxon>
    </lineage>
</organism>
<keyword evidence="1" id="KW-0812">Transmembrane</keyword>
<evidence type="ECO:0000313" key="3">
    <source>
        <dbReference type="Proteomes" id="UP000078348"/>
    </source>
</evidence>
<accession>A0A196SBE2</accession>
<sequence length="212" mass="24459">MGSNSHGTECGWNEITSFNVECLAKMWTERDDNHGWDTVFNIIDCVSMILMIWVFDGLRTINKDKDIGTLMVNCMQVATIINVITTLIELGLFNAAKNIGSWNIGNYYPDLEIAYQLARGSFSWLFTIDDLLMVIPYFWCYMLSTENDRIPSSYAHVSLLLSLCSFLFFLFSLFRLVDFMVGALYGIVTLLYVLLRFVWLFQSYAIFKKQSN</sequence>
<feature type="transmembrane region" description="Helical" evidence="1">
    <location>
        <begin position="122"/>
        <end position="142"/>
    </location>
</feature>
<feature type="transmembrane region" description="Helical" evidence="1">
    <location>
        <begin position="183"/>
        <end position="207"/>
    </location>
</feature>
<feature type="transmembrane region" description="Helical" evidence="1">
    <location>
        <begin position="154"/>
        <end position="177"/>
    </location>
</feature>
<dbReference type="OrthoDB" id="10412636at2759"/>
<keyword evidence="1" id="KW-0472">Membrane</keyword>
<feature type="transmembrane region" description="Helical" evidence="1">
    <location>
        <begin position="70"/>
        <end position="93"/>
    </location>
</feature>
<protein>
    <recommendedName>
        <fullName evidence="4">Transmembrane protein</fullName>
    </recommendedName>
</protein>
<dbReference type="EMBL" id="LXWW01000255">
    <property type="protein sequence ID" value="OAO14338.1"/>
    <property type="molecule type" value="Genomic_DNA"/>
</dbReference>
<reference evidence="2 3" key="1">
    <citation type="submission" date="2016-05" db="EMBL/GenBank/DDBJ databases">
        <title>Nuclear genome of Blastocystis sp. subtype 1 NandII.</title>
        <authorList>
            <person name="Gentekaki E."/>
            <person name="Curtis B."/>
            <person name="Stairs C."/>
            <person name="Eme L."/>
            <person name="Herman E."/>
            <person name="Klimes V."/>
            <person name="Arias M.C."/>
            <person name="Elias M."/>
            <person name="Hilliou F."/>
            <person name="Klute M."/>
            <person name="Malik S.-B."/>
            <person name="Pightling A."/>
            <person name="Rachubinski R."/>
            <person name="Salas D."/>
            <person name="Schlacht A."/>
            <person name="Suga H."/>
            <person name="Archibald J."/>
            <person name="Ball S.G."/>
            <person name="Clark G."/>
            <person name="Dacks J."/>
            <person name="Van Der Giezen M."/>
            <person name="Tsaousis A."/>
            <person name="Roger A."/>
        </authorList>
    </citation>
    <scope>NUCLEOTIDE SEQUENCE [LARGE SCALE GENOMIC DNA]</scope>
    <source>
        <strain evidence="3">ATCC 50177 / NandII</strain>
    </source>
</reference>
<keyword evidence="3" id="KW-1185">Reference proteome</keyword>
<gene>
    <name evidence="2" type="ORF">AV274_3928</name>
</gene>
<name>A0A196SBE2_BLAHN</name>
<evidence type="ECO:0000256" key="1">
    <source>
        <dbReference type="SAM" id="Phobius"/>
    </source>
</evidence>
<keyword evidence="1" id="KW-1133">Transmembrane helix</keyword>